<keyword evidence="16" id="KW-1185">Reference proteome</keyword>
<sequence length="1037" mass="117488">MGIIESLELHQFMCHKYLTFSFGPQINFIIGHNGSGKSAVLSAITVALGGKATSTGRGSGLKSFIREGQSVAEVSISLKNQGEEAYKPDLYGKSIVVTRRFTKEGNSSYKIKSKDGHVVSTKREELAAICDHMNIQVDNPMNVLTQDSARQFLSAANPSDKYKFFLKGTQLQQLSDEYDTCLENISQTAKVLQSKKDAMGDLRQAYKEASAKFEEAAKARQQKYKADELKKELAWAHVATKEEEMKKKMEEVAKLQRRVPKLQAEVDAADAAFRSASEQVGILESQHAEMGDIEDLKNRKSDLGDKLKANKKKISELKDEEKKMNTQLTTCNSVIEDLQKKIDEETTKLEAQTKFKRDEIEQKIQNTREELRNVEEQLKDVRAQIQEKNVELRNASQAGEDAERLRNQAQKEIESAQGAVAEARAQENNSLAVYGRDMKRVLEMIKSARWYGGQPVGPLGVHVKVKDPERWAPVLRATMGGMMSSFAVTDARDRAQLKRILDQTGNGHITILISEFDRFDYSAGEPPVEVLTVLRALEIDDEYVLRLLVNALNIERTVLAEDRSEGDRVLKSLHGNGVAWTRELYRVQRYAEGGGQSVPMNRLNATDHRHRLFTNRSSADNIAYYEGLVREAENKYHDALTRLQQSRAAHSECRRALQDLTNRDASLHHIVSKKKLEVADLQNEINDDLPSTISALQSAKDDAEVEKENIKTQYSNLVRQRAELDEAQKPLLTDLNEVKKKVDDFNERRNGIKQEIDDAVIKRLDAQKNKQYYQKKLDDEQAKVNEAEEVAKTLQEEFKDWTTKAEQYCDRVDNPRGVEVVKRNLESVQAALKEREKKHGATVEEMTIEVNRKKAALDNAERDLKQMTALNKALKASLVIRLAKWHEFRRHIALRCKVVFQYHLSNRGYYGKVLFDHSASTLQLKVQTDDQAGTQTRDKDPRSLSGGEKSFSTICLLLSLWEAIGCPIRCLDEFDVFMDAVNRRISMKMMIDTANSSDGKQYILITPQDMNNVAVTNTVRVHRMSDPERGQGVLAFS</sequence>
<feature type="domain" description="RecF/RecN/SMC N-terminal" evidence="14">
    <location>
        <begin position="4"/>
        <end position="118"/>
    </location>
</feature>
<comment type="subcellular location">
    <subcellularLocation>
        <location evidence="2">Chromosome</location>
    </subcellularLocation>
    <subcellularLocation>
        <location evidence="1">Nucleus</location>
    </subcellularLocation>
</comment>
<dbReference type="GO" id="GO:0000724">
    <property type="term" value="P:double-strand break repair via homologous recombination"/>
    <property type="evidence" value="ECO:0007669"/>
    <property type="project" value="TreeGrafter"/>
</dbReference>
<evidence type="ECO:0000256" key="5">
    <source>
        <dbReference type="ARBA" id="ARBA00022741"/>
    </source>
</evidence>
<dbReference type="EMBL" id="KV425558">
    <property type="protein sequence ID" value="KZT28345.1"/>
    <property type="molecule type" value="Genomic_DNA"/>
</dbReference>
<gene>
    <name evidence="15" type="ORF">NEOLEDRAFT_916157</name>
</gene>
<dbReference type="STRING" id="1314782.A0A165ULD1"/>
<keyword evidence="9" id="KW-0233">DNA recombination</keyword>
<evidence type="ECO:0000313" key="15">
    <source>
        <dbReference type="EMBL" id="KZT28345.1"/>
    </source>
</evidence>
<reference evidence="15 16" key="1">
    <citation type="journal article" date="2016" name="Mol. Biol. Evol.">
        <title>Comparative Genomics of Early-Diverging Mushroom-Forming Fungi Provides Insights into the Origins of Lignocellulose Decay Capabilities.</title>
        <authorList>
            <person name="Nagy L.G."/>
            <person name="Riley R."/>
            <person name="Tritt A."/>
            <person name="Adam C."/>
            <person name="Daum C."/>
            <person name="Floudas D."/>
            <person name="Sun H."/>
            <person name="Yadav J.S."/>
            <person name="Pangilinan J."/>
            <person name="Larsson K.H."/>
            <person name="Matsuura K."/>
            <person name="Barry K."/>
            <person name="Labutti K."/>
            <person name="Kuo R."/>
            <person name="Ohm R.A."/>
            <person name="Bhattacharya S.S."/>
            <person name="Shirouzu T."/>
            <person name="Yoshinaga Y."/>
            <person name="Martin F.M."/>
            <person name="Grigoriev I.V."/>
            <person name="Hibbett D.S."/>
        </authorList>
    </citation>
    <scope>NUCLEOTIDE SEQUENCE [LARGE SCALE GENOMIC DNA]</scope>
    <source>
        <strain evidence="15 16">HHB14362 ss-1</strain>
    </source>
</reference>
<dbReference type="GO" id="GO:0003684">
    <property type="term" value="F:damaged DNA binding"/>
    <property type="evidence" value="ECO:0007669"/>
    <property type="project" value="TreeGrafter"/>
</dbReference>
<dbReference type="FunCoup" id="A0A165ULD1">
    <property type="interactions" value="539"/>
</dbReference>
<evidence type="ECO:0000256" key="13">
    <source>
        <dbReference type="SAM" id="MobiDB-lite"/>
    </source>
</evidence>
<evidence type="ECO:0000256" key="6">
    <source>
        <dbReference type="ARBA" id="ARBA00022763"/>
    </source>
</evidence>
<evidence type="ECO:0000313" key="16">
    <source>
        <dbReference type="Proteomes" id="UP000076761"/>
    </source>
</evidence>
<keyword evidence="11" id="KW-0539">Nucleus</keyword>
<dbReference type="OrthoDB" id="10072614at2759"/>
<keyword evidence="4" id="KW-0158">Chromosome</keyword>
<dbReference type="Pfam" id="PF02463">
    <property type="entry name" value="SMC_N"/>
    <property type="match status" value="2"/>
</dbReference>
<feature type="coiled-coil region" evidence="12">
    <location>
        <begin position="629"/>
        <end position="663"/>
    </location>
</feature>
<keyword evidence="10" id="KW-0234">DNA repair</keyword>
<keyword evidence="15" id="KW-0378">Hydrolase</keyword>
<evidence type="ECO:0000256" key="3">
    <source>
        <dbReference type="ARBA" id="ARBA00006793"/>
    </source>
</evidence>
<feature type="compositionally biased region" description="Polar residues" evidence="13">
    <location>
        <begin position="926"/>
        <end position="935"/>
    </location>
</feature>
<evidence type="ECO:0000256" key="12">
    <source>
        <dbReference type="SAM" id="Coils"/>
    </source>
</evidence>
<evidence type="ECO:0000256" key="10">
    <source>
        <dbReference type="ARBA" id="ARBA00023204"/>
    </source>
</evidence>
<dbReference type="InterPro" id="IPR003395">
    <property type="entry name" value="RecF/RecN/SMC_N"/>
</dbReference>
<name>A0A165ULD1_9AGAM</name>
<dbReference type="SUPFAM" id="SSF52540">
    <property type="entry name" value="P-loop containing nucleoside triphosphate hydrolases"/>
    <property type="match status" value="1"/>
</dbReference>
<dbReference type="PANTHER" id="PTHR19306:SF6">
    <property type="entry name" value="STRUCTURAL MAINTENANCE OF CHROMOSOMES PROTEIN 6"/>
    <property type="match status" value="1"/>
</dbReference>
<keyword evidence="8 12" id="KW-0175">Coiled coil</keyword>
<comment type="similarity">
    <text evidence="3">Belongs to the SMC family. SMC6 subfamily.</text>
</comment>
<dbReference type="InParanoid" id="A0A165ULD1"/>
<dbReference type="InterPro" id="IPR027417">
    <property type="entry name" value="P-loop_NTPase"/>
</dbReference>
<evidence type="ECO:0000256" key="11">
    <source>
        <dbReference type="ARBA" id="ARBA00023242"/>
    </source>
</evidence>
<evidence type="ECO:0000259" key="14">
    <source>
        <dbReference type="Pfam" id="PF02463"/>
    </source>
</evidence>
<dbReference type="GO" id="GO:0030915">
    <property type="term" value="C:Smc5-Smc6 complex"/>
    <property type="evidence" value="ECO:0007669"/>
    <property type="project" value="TreeGrafter"/>
</dbReference>
<dbReference type="GO" id="GO:0016787">
    <property type="term" value="F:hydrolase activity"/>
    <property type="evidence" value="ECO:0007669"/>
    <property type="project" value="UniProtKB-KW"/>
</dbReference>
<evidence type="ECO:0000256" key="4">
    <source>
        <dbReference type="ARBA" id="ARBA00022454"/>
    </source>
</evidence>
<evidence type="ECO:0000256" key="9">
    <source>
        <dbReference type="ARBA" id="ARBA00023172"/>
    </source>
</evidence>
<proteinExistence type="inferred from homology"/>
<dbReference type="GO" id="GO:0005524">
    <property type="term" value="F:ATP binding"/>
    <property type="evidence" value="ECO:0007669"/>
    <property type="project" value="UniProtKB-KW"/>
</dbReference>
<protein>
    <submittedName>
        <fullName evidence="15">p-loop containing nucleoside triphosphate hydrolase protein</fullName>
    </submittedName>
</protein>
<evidence type="ECO:0000256" key="7">
    <source>
        <dbReference type="ARBA" id="ARBA00022840"/>
    </source>
</evidence>
<accession>A0A165ULD1</accession>
<keyword evidence="6" id="KW-0227">DNA damage</keyword>
<evidence type="ECO:0000256" key="1">
    <source>
        <dbReference type="ARBA" id="ARBA00004123"/>
    </source>
</evidence>
<feature type="coiled-coil region" evidence="12">
    <location>
        <begin position="693"/>
        <end position="877"/>
    </location>
</feature>
<organism evidence="15 16">
    <name type="scientific">Neolentinus lepideus HHB14362 ss-1</name>
    <dbReference type="NCBI Taxonomy" id="1314782"/>
    <lineage>
        <taxon>Eukaryota</taxon>
        <taxon>Fungi</taxon>
        <taxon>Dikarya</taxon>
        <taxon>Basidiomycota</taxon>
        <taxon>Agaricomycotina</taxon>
        <taxon>Agaricomycetes</taxon>
        <taxon>Gloeophyllales</taxon>
        <taxon>Gloeophyllaceae</taxon>
        <taxon>Neolentinus</taxon>
    </lineage>
</organism>
<dbReference type="GO" id="GO:0035861">
    <property type="term" value="C:site of double-strand break"/>
    <property type="evidence" value="ECO:0007669"/>
    <property type="project" value="TreeGrafter"/>
</dbReference>
<evidence type="ECO:0000256" key="8">
    <source>
        <dbReference type="ARBA" id="ARBA00023054"/>
    </source>
</evidence>
<keyword evidence="5" id="KW-0547">Nucleotide-binding</keyword>
<feature type="domain" description="RecF/RecN/SMC N-terminal" evidence="14">
    <location>
        <begin position="312"/>
        <end position="1021"/>
    </location>
</feature>
<dbReference type="PANTHER" id="PTHR19306">
    <property type="entry name" value="STRUCTURAL MAINTENANCE OF CHROMOSOMES 5,6 SMC5, SMC6"/>
    <property type="match status" value="1"/>
</dbReference>
<dbReference type="Proteomes" id="UP000076761">
    <property type="component" value="Unassembled WGS sequence"/>
</dbReference>
<evidence type="ECO:0000256" key="2">
    <source>
        <dbReference type="ARBA" id="ARBA00004286"/>
    </source>
</evidence>
<dbReference type="Gene3D" id="3.40.50.300">
    <property type="entry name" value="P-loop containing nucleotide triphosphate hydrolases"/>
    <property type="match status" value="2"/>
</dbReference>
<feature type="region of interest" description="Disordered" evidence="13">
    <location>
        <begin position="926"/>
        <end position="948"/>
    </location>
</feature>
<feature type="coiled-coil region" evidence="12">
    <location>
        <begin position="192"/>
        <end position="426"/>
    </location>
</feature>
<dbReference type="Gene3D" id="1.10.287.1490">
    <property type="match status" value="1"/>
</dbReference>
<dbReference type="GO" id="GO:0003697">
    <property type="term" value="F:single-stranded DNA binding"/>
    <property type="evidence" value="ECO:0007669"/>
    <property type="project" value="TreeGrafter"/>
</dbReference>
<keyword evidence="7" id="KW-0067">ATP-binding</keyword>
<dbReference type="AlphaFoldDB" id="A0A165ULD1"/>
<dbReference type="GO" id="GO:0005634">
    <property type="term" value="C:nucleus"/>
    <property type="evidence" value="ECO:0007669"/>
    <property type="project" value="UniProtKB-SubCell"/>
</dbReference>